<accession>A0A8S9U705</accession>
<comment type="caution">
    <text evidence="1">The sequence shown here is derived from an EMBL/GenBank/DDBJ whole genome shotgun (WGS) entry which is preliminary data.</text>
</comment>
<sequence>MHLSLRRTTNPTTLTDVELVRRAVRFMAYLTHLKTRFNLPRTVLMDETAVWFEDLRCETVDFVGSRHVVLRSTGFASVRVTAVLAVSADRAKLPSLVI</sequence>
<reference evidence="1" key="1">
    <citation type="submission" date="2020-03" db="EMBL/GenBank/DDBJ databases">
        <title>Hybrid Assembly of Korean Phytophthora infestans isolates.</title>
        <authorList>
            <person name="Prokchorchik M."/>
            <person name="Lee Y."/>
            <person name="Seo J."/>
            <person name="Cho J.-H."/>
            <person name="Park Y.-E."/>
            <person name="Jang D.-C."/>
            <person name="Im J.-S."/>
            <person name="Choi J.-G."/>
            <person name="Park H.-J."/>
            <person name="Lee G.-B."/>
            <person name="Lee Y.-G."/>
            <person name="Hong S.-Y."/>
            <person name="Cho K."/>
            <person name="Sohn K.H."/>
        </authorList>
    </citation>
    <scope>NUCLEOTIDE SEQUENCE</scope>
    <source>
        <strain evidence="1">KR_2_A2</strain>
    </source>
</reference>
<dbReference type="EMBL" id="JAACNO010001968">
    <property type="protein sequence ID" value="KAF4136310.1"/>
    <property type="molecule type" value="Genomic_DNA"/>
</dbReference>
<organism evidence="1 3">
    <name type="scientific">Phytophthora infestans</name>
    <name type="common">Potato late blight agent</name>
    <name type="synonym">Botrytis infestans</name>
    <dbReference type="NCBI Taxonomy" id="4787"/>
    <lineage>
        <taxon>Eukaryota</taxon>
        <taxon>Sar</taxon>
        <taxon>Stramenopiles</taxon>
        <taxon>Oomycota</taxon>
        <taxon>Peronosporomycetes</taxon>
        <taxon>Peronosporales</taxon>
        <taxon>Peronosporaceae</taxon>
        <taxon>Phytophthora</taxon>
    </lineage>
</organism>
<protein>
    <submittedName>
        <fullName evidence="1">Putative pogo transposable element with krab domain</fullName>
    </submittedName>
</protein>
<dbReference type="EMBL" id="JAACNO010001944">
    <property type="protein sequence ID" value="KAF4136459.1"/>
    <property type="molecule type" value="Genomic_DNA"/>
</dbReference>
<evidence type="ECO:0000313" key="3">
    <source>
        <dbReference type="Proteomes" id="UP000704712"/>
    </source>
</evidence>
<name>A0A8S9U705_PHYIN</name>
<proteinExistence type="predicted"/>
<dbReference type="AlphaFoldDB" id="A0A8S9U705"/>
<gene>
    <name evidence="2" type="ORF">GN958_ATG14354</name>
    <name evidence="1" type="ORF">GN958_ATG14482</name>
</gene>
<evidence type="ECO:0000313" key="1">
    <source>
        <dbReference type="EMBL" id="KAF4136310.1"/>
    </source>
</evidence>
<dbReference type="Proteomes" id="UP000704712">
    <property type="component" value="Unassembled WGS sequence"/>
</dbReference>
<evidence type="ECO:0000313" key="2">
    <source>
        <dbReference type="EMBL" id="KAF4136459.1"/>
    </source>
</evidence>